<gene>
    <name evidence="3" type="ORF">FE784_12250</name>
</gene>
<evidence type="ECO:0000256" key="1">
    <source>
        <dbReference type="ARBA" id="ARBA00006817"/>
    </source>
</evidence>
<dbReference type="Gene3D" id="3.30.530.20">
    <property type="match status" value="1"/>
</dbReference>
<dbReference type="EMBL" id="VDCQ01000014">
    <property type="protein sequence ID" value="TNJ65945.1"/>
    <property type="molecule type" value="Genomic_DNA"/>
</dbReference>
<evidence type="ECO:0000259" key="2">
    <source>
        <dbReference type="Pfam" id="PF08327"/>
    </source>
</evidence>
<organism evidence="3 4">
    <name type="scientific">Paenibacillus hemerocallicola</name>
    <dbReference type="NCBI Taxonomy" id="1172614"/>
    <lineage>
        <taxon>Bacteria</taxon>
        <taxon>Bacillati</taxon>
        <taxon>Bacillota</taxon>
        <taxon>Bacilli</taxon>
        <taxon>Bacillales</taxon>
        <taxon>Paenibacillaceae</taxon>
        <taxon>Paenibacillus</taxon>
    </lineage>
</organism>
<feature type="domain" description="Activator of Hsp90 ATPase homologue 1/2-like C-terminal" evidence="2">
    <location>
        <begin position="18"/>
        <end position="166"/>
    </location>
</feature>
<proteinExistence type="inferred from homology"/>
<dbReference type="CDD" id="cd07814">
    <property type="entry name" value="SRPBCC_CalC_Aha1-like"/>
    <property type="match status" value="1"/>
</dbReference>
<dbReference type="Proteomes" id="UP000307943">
    <property type="component" value="Unassembled WGS sequence"/>
</dbReference>
<evidence type="ECO:0000313" key="3">
    <source>
        <dbReference type="EMBL" id="TNJ65945.1"/>
    </source>
</evidence>
<dbReference type="Pfam" id="PF08327">
    <property type="entry name" value="AHSA1"/>
    <property type="match status" value="1"/>
</dbReference>
<comment type="caution">
    <text evidence="3">The sequence shown here is derived from an EMBL/GenBank/DDBJ whole genome shotgun (WGS) entry which is preliminary data.</text>
</comment>
<name>A0A5C4TAK9_9BACL</name>
<dbReference type="SUPFAM" id="SSF55961">
    <property type="entry name" value="Bet v1-like"/>
    <property type="match status" value="1"/>
</dbReference>
<dbReference type="AlphaFoldDB" id="A0A5C4TAK9"/>
<evidence type="ECO:0000313" key="4">
    <source>
        <dbReference type="Proteomes" id="UP000307943"/>
    </source>
</evidence>
<keyword evidence="4" id="KW-1185">Reference proteome</keyword>
<protein>
    <submittedName>
        <fullName evidence="3">SRPBCC domain-containing protein</fullName>
    </submittedName>
</protein>
<dbReference type="InterPro" id="IPR013538">
    <property type="entry name" value="ASHA1/2-like_C"/>
</dbReference>
<dbReference type="RefSeq" id="WP_139602486.1">
    <property type="nucleotide sequence ID" value="NZ_VDCQ01000014.1"/>
</dbReference>
<comment type="similarity">
    <text evidence="1">Belongs to the AHA1 family.</text>
</comment>
<accession>A0A5C4TAK9</accession>
<dbReference type="OrthoDB" id="118413at2"/>
<reference evidence="3 4" key="1">
    <citation type="submission" date="2019-05" db="EMBL/GenBank/DDBJ databases">
        <title>We sequenced the genome of Paenibacillus hemerocallicola KCTC 33185 for further insight into its adaptation and study the phylogeny of Paenibacillus.</title>
        <authorList>
            <person name="Narsing Rao M.P."/>
        </authorList>
    </citation>
    <scope>NUCLEOTIDE SEQUENCE [LARGE SCALE GENOMIC DNA]</scope>
    <source>
        <strain evidence="3 4">KCTC 33185</strain>
    </source>
</reference>
<sequence length="170" mass="19110">MNNIPYQPFKMAITRVFDAPRELVFKVWTESDHFAKWWGPKGFSLEVTKMEARPGGMFLGCQTSPDGSHVMWGKFAYQEVIAPEKVVFIQSFSDEKGNTIRASFNADWPLEIMNIITLEENEGKTTLTLKGGPLNASAEEQASYEGMAPMLQQGLEGMFDQLADYLASQK</sequence>
<dbReference type="InterPro" id="IPR023393">
    <property type="entry name" value="START-like_dom_sf"/>
</dbReference>